<keyword evidence="1" id="KW-0812">Transmembrane</keyword>
<feature type="transmembrane region" description="Helical" evidence="1">
    <location>
        <begin position="64"/>
        <end position="80"/>
    </location>
</feature>
<reference evidence="2" key="1">
    <citation type="submission" date="2018-03" db="EMBL/GenBank/DDBJ databases">
        <authorList>
            <person name="Guldener U."/>
        </authorList>
    </citation>
    <scope>NUCLEOTIDE SEQUENCE</scope>
</reference>
<comment type="caution">
    <text evidence="2">The sequence shown here is derived from an EMBL/GenBank/DDBJ whole genome shotgun (WGS) entry which is preliminary data.</text>
</comment>
<dbReference type="AlphaFoldDB" id="A0AAE8MTD5"/>
<organism evidence="2 3">
    <name type="scientific">Cephalotrichum gorgonifer</name>
    <dbReference type="NCBI Taxonomy" id="2041049"/>
    <lineage>
        <taxon>Eukaryota</taxon>
        <taxon>Fungi</taxon>
        <taxon>Dikarya</taxon>
        <taxon>Ascomycota</taxon>
        <taxon>Pezizomycotina</taxon>
        <taxon>Sordariomycetes</taxon>
        <taxon>Hypocreomycetidae</taxon>
        <taxon>Microascales</taxon>
        <taxon>Microascaceae</taxon>
        <taxon>Cephalotrichum</taxon>
    </lineage>
</organism>
<evidence type="ECO:0000313" key="3">
    <source>
        <dbReference type="Proteomes" id="UP001187682"/>
    </source>
</evidence>
<dbReference type="EMBL" id="ONZQ02000002">
    <property type="protein sequence ID" value="SPN99191.1"/>
    <property type="molecule type" value="Genomic_DNA"/>
</dbReference>
<feature type="transmembrane region" description="Helical" evidence="1">
    <location>
        <begin position="218"/>
        <end position="239"/>
    </location>
</feature>
<proteinExistence type="predicted"/>
<evidence type="ECO:0000313" key="2">
    <source>
        <dbReference type="EMBL" id="SPN99191.1"/>
    </source>
</evidence>
<feature type="transmembrane region" description="Helical" evidence="1">
    <location>
        <begin position="169"/>
        <end position="188"/>
    </location>
</feature>
<gene>
    <name evidence="2" type="ORF">DNG_02228</name>
</gene>
<name>A0AAE8MTD5_9PEZI</name>
<keyword evidence="1" id="KW-0472">Membrane</keyword>
<sequence length="338" mass="38214">MASKRHVIDETIDYVVDDPVNGTRLPNRSSSPQQYLVCEHRDAPPASGVPQPPRLKRDQCRMHTWFWVIIMAAIATWPFLHNPEAVPSPHLASFYNSGSQADRRELAYRAYQDAARKRGLRIKRTQMVQMAFMLVHVQLHDTYCEGRESSFDRLMAVLGDRSTNKMTTVLGFSILVGANVLSLIWTILSPKLRPLFRFFTRFLGNHSRSMKNPDAMKLFVREVVYLSVIPVVALLQHWIYTGTPETEGGWRFAAPSLIFSLYITAGSSDDFAGDEVELFHLSCDGDVGFCSNCDGIDQDFADRCADFVYKYFDRDSEMGTALTPPQPAMVMSPVCRLG</sequence>
<keyword evidence="3" id="KW-1185">Reference proteome</keyword>
<evidence type="ECO:0000256" key="1">
    <source>
        <dbReference type="SAM" id="Phobius"/>
    </source>
</evidence>
<dbReference type="Proteomes" id="UP001187682">
    <property type="component" value="Unassembled WGS sequence"/>
</dbReference>
<protein>
    <submittedName>
        <fullName evidence="2">Uncharacterized protein</fullName>
    </submittedName>
</protein>
<accession>A0AAE8MTD5</accession>
<keyword evidence="1" id="KW-1133">Transmembrane helix</keyword>